<protein>
    <recommendedName>
        <fullName evidence="1">AB hydrolase-1 domain-containing protein</fullName>
    </recommendedName>
</protein>
<accession>G3CRD4</accession>
<organism evidence="2">
    <name type="scientific">uncultured organism</name>
    <dbReference type="NCBI Taxonomy" id="155900"/>
    <lineage>
        <taxon>unclassified sequences</taxon>
        <taxon>environmental samples</taxon>
    </lineage>
</organism>
<dbReference type="Gene3D" id="3.40.50.1820">
    <property type="entry name" value="alpha/beta hydrolase"/>
    <property type="match status" value="1"/>
</dbReference>
<reference evidence="2" key="1">
    <citation type="journal article" date="2011" name="FEMS Microbiol. Ecol.">
        <title>Identification of novel lipolytic genes and gene families by screening of metagenomic libraries derived from soil samples of the German Biodiversity Exploratories.</title>
        <authorList>
            <person name="Nacke H."/>
            <person name="Will C."/>
            <person name="Herzog S."/>
            <person name="Nowka B."/>
            <person name="Engelhaupt M."/>
            <person name="Daniel R."/>
        </authorList>
    </citation>
    <scope>NUCLEOTIDE SEQUENCE</scope>
</reference>
<dbReference type="PANTHER" id="PTHR43689:SF8">
    <property type="entry name" value="ALPHA_BETA-HYDROLASES SUPERFAMILY PROTEIN"/>
    <property type="match status" value="1"/>
</dbReference>
<dbReference type="InterPro" id="IPR000073">
    <property type="entry name" value="AB_hydrolase_1"/>
</dbReference>
<evidence type="ECO:0000313" key="2">
    <source>
        <dbReference type="EMBL" id="AEM45117.1"/>
    </source>
</evidence>
<proteinExistence type="predicted"/>
<dbReference type="InterPro" id="IPR029058">
    <property type="entry name" value="AB_hydrolase_fold"/>
</dbReference>
<dbReference type="PANTHER" id="PTHR43689">
    <property type="entry name" value="HYDROLASE"/>
    <property type="match status" value="1"/>
</dbReference>
<dbReference type="EMBL" id="HQ156908">
    <property type="protein sequence ID" value="AEM45117.1"/>
    <property type="molecule type" value="Genomic_DNA"/>
</dbReference>
<evidence type="ECO:0000259" key="1">
    <source>
        <dbReference type="Pfam" id="PF12697"/>
    </source>
</evidence>
<dbReference type="AlphaFoldDB" id="G3CRD4"/>
<feature type="domain" description="AB hydrolase-1" evidence="1">
    <location>
        <begin position="33"/>
        <end position="103"/>
    </location>
</feature>
<name>G3CRD4_9ZZZZ</name>
<sequence length="111" mass="12257">MFQDKSIVTDDLVDLAYSLHLERGDGYTIRSVLETLASPSEKLDGKLARLRAPTLILWGEDDAITPLAMAHAFRREIAGSRLQVIARCGHLPPLEQPDEFVAAVTSFLRPA</sequence>
<dbReference type="SUPFAM" id="SSF53474">
    <property type="entry name" value="alpha/beta-Hydrolases"/>
    <property type="match status" value="1"/>
</dbReference>
<dbReference type="Pfam" id="PF12697">
    <property type="entry name" value="Abhydrolase_6"/>
    <property type="match status" value="1"/>
</dbReference>